<reference evidence="3" key="1">
    <citation type="submission" date="2017-02" db="UniProtKB">
        <authorList>
            <consortium name="WormBaseParasite"/>
        </authorList>
    </citation>
    <scope>IDENTIFICATION</scope>
</reference>
<evidence type="ECO:0000313" key="1">
    <source>
        <dbReference type="EMBL" id="VDK39764.1"/>
    </source>
</evidence>
<gene>
    <name evidence="1" type="ORF">ASIM_LOCUS9479</name>
</gene>
<dbReference type="AlphaFoldDB" id="A0A0M3JPZ5"/>
<protein>
    <submittedName>
        <fullName evidence="3">Ribosomal protein S18</fullName>
    </submittedName>
</protein>
<accession>A0A0M3JPZ5</accession>
<sequence length="29" mass="3698">MRRQRRFRRRSDTQGMIPNQKVCEFQFLL</sequence>
<evidence type="ECO:0000313" key="2">
    <source>
        <dbReference type="Proteomes" id="UP000267096"/>
    </source>
</evidence>
<evidence type="ECO:0000313" key="3">
    <source>
        <dbReference type="WBParaSite" id="ASIM_0000974601-mRNA-1"/>
    </source>
</evidence>
<name>A0A0M3JPZ5_ANISI</name>
<organism evidence="3">
    <name type="scientific">Anisakis simplex</name>
    <name type="common">Herring worm</name>
    <dbReference type="NCBI Taxonomy" id="6269"/>
    <lineage>
        <taxon>Eukaryota</taxon>
        <taxon>Metazoa</taxon>
        <taxon>Ecdysozoa</taxon>
        <taxon>Nematoda</taxon>
        <taxon>Chromadorea</taxon>
        <taxon>Rhabditida</taxon>
        <taxon>Spirurina</taxon>
        <taxon>Ascaridomorpha</taxon>
        <taxon>Ascaridoidea</taxon>
        <taxon>Anisakidae</taxon>
        <taxon>Anisakis</taxon>
        <taxon>Anisakis simplex complex</taxon>
    </lineage>
</organism>
<keyword evidence="2" id="KW-1185">Reference proteome</keyword>
<reference evidence="1 2" key="2">
    <citation type="submission" date="2018-11" db="EMBL/GenBank/DDBJ databases">
        <authorList>
            <consortium name="Pathogen Informatics"/>
        </authorList>
    </citation>
    <scope>NUCLEOTIDE SEQUENCE [LARGE SCALE GENOMIC DNA]</scope>
</reference>
<dbReference type="WBParaSite" id="ASIM_0000974601-mRNA-1">
    <property type="protein sequence ID" value="ASIM_0000974601-mRNA-1"/>
    <property type="gene ID" value="ASIM_0000974601"/>
</dbReference>
<dbReference type="Proteomes" id="UP000267096">
    <property type="component" value="Unassembled WGS sequence"/>
</dbReference>
<dbReference type="EMBL" id="UYRR01029168">
    <property type="protein sequence ID" value="VDK39764.1"/>
    <property type="molecule type" value="Genomic_DNA"/>
</dbReference>
<proteinExistence type="predicted"/>